<reference evidence="2" key="1">
    <citation type="submission" date="2022-10" db="EMBL/GenBank/DDBJ databases">
        <title>Genome assembly of Pristionchus species.</title>
        <authorList>
            <person name="Yoshida K."/>
            <person name="Sommer R.J."/>
        </authorList>
    </citation>
    <scope>NUCLEOTIDE SEQUENCE [LARGE SCALE GENOMIC DNA]</scope>
    <source>
        <strain evidence="2">RS5460</strain>
    </source>
</reference>
<protein>
    <submittedName>
        <fullName evidence="1">Uncharacterized protein</fullName>
    </submittedName>
</protein>
<accession>A0AAN5I9Z9</accession>
<dbReference type="AlphaFoldDB" id="A0AAN5I9Z9"/>
<gene>
    <name evidence="1" type="ORF">PMAYCL1PPCAC_28423</name>
</gene>
<evidence type="ECO:0000313" key="1">
    <source>
        <dbReference type="EMBL" id="GMR58228.1"/>
    </source>
</evidence>
<proteinExistence type="predicted"/>
<dbReference type="InterPro" id="IPR016024">
    <property type="entry name" value="ARM-type_fold"/>
</dbReference>
<sequence>SLSSASVASSLSRMDYHKSIANRLMVPALLSSLNDENRLMAADAARALKIFLESYAIKSDPEYLRKEYGTMMGHLKEAITAATKTFTKSRLIDLLTCAGILAKAVGREAFEYDAREILPVMCEAYPTLFLKELISFHLLPLEQRDREAKRVERLLDVDSMMRNTRMLTFLSSMIGYADGNDEVQQKLKNELRDLSILLLSKWKYLPNLELALDVSQVACRVVCQWASSSVYSGVEVQTAHLLLKIVRRPNANVEGAVQAVIYLLRSLKDNGGTELKIIWGALWTDLKVLARRHFSVCTEGAEKLLISTFAIKKCIPILGSEVLLPDVKEMVELMKDNLAWVIELWQFKKKKIPLNASLTSSQDGDPTDIEDADLVM</sequence>
<keyword evidence="2" id="KW-1185">Reference proteome</keyword>
<dbReference type="SUPFAM" id="SSF48371">
    <property type="entry name" value="ARM repeat"/>
    <property type="match status" value="1"/>
</dbReference>
<name>A0AAN5I9Z9_9BILA</name>
<dbReference type="Proteomes" id="UP001328107">
    <property type="component" value="Unassembled WGS sequence"/>
</dbReference>
<feature type="non-terminal residue" evidence="1">
    <location>
        <position position="1"/>
    </location>
</feature>
<organism evidence="1 2">
    <name type="scientific">Pristionchus mayeri</name>
    <dbReference type="NCBI Taxonomy" id="1317129"/>
    <lineage>
        <taxon>Eukaryota</taxon>
        <taxon>Metazoa</taxon>
        <taxon>Ecdysozoa</taxon>
        <taxon>Nematoda</taxon>
        <taxon>Chromadorea</taxon>
        <taxon>Rhabditida</taxon>
        <taxon>Rhabditina</taxon>
        <taxon>Diplogasteromorpha</taxon>
        <taxon>Diplogasteroidea</taxon>
        <taxon>Neodiplogasteridae</taxon>
        <taxon>Pristionchus</taxon>
    </lineage>
</organism>
<comment type="caution">
    <text evidence="1">The sequence shown here is derived from an EMBL/GenBank/DDBJ whole genome shotgun (WGS) entry which is preliminary data.</text>
</comment>
<dbReference type="EMBL" id="BTRK01000006">
    <property type="protein sequence ID" value="GMR58228.1"/>
    <property type="molecule type" value="Genomic_DNA"/>
</dbReference>
<evidence type="ECO:0000313" key="2">
    <source>
        <dbReference type="Proteomes" id="UP001328107"/>
    </source>
</evidence>
<dbReference type="Gene3D" id="1.25.10.10">
    <property type="entry name" value="Leucine-rich Repeat Variant"/>
    <property type="match status" value="1"/>
</dbReference>
<dbReference type="InterPro" id="IPR011989">
    <property type="entry name" value="ARM-like"/>
</dbReference>